<keyword evidence="4" id="KW-0732">Signal</keyword>
<dbReference type="SUPFAM" id="SSF56935">
    <property type="entry name" value="Porins"/>
    <property type="match status" value="1"/>
</dbReference>
<evidence type="ECO:0000256" key="4">
    <source>
        <dbReference type="SAM" id="SignalP"/>
    </source>
</evidence>
<proteinExistence type="predicted"/>
<comment type="subcellular location">
    <subcellularLocation>
        <location evidence="1">Cell outer membrane</location>
    </subcellularLocation>
</comment>
<reference evidence="5 6" key="1">
    <citation type="submission" date="2020-08" db="EMBL/GenBank/DDBJ databases">
        <title>A Genomic Blueprint of the Chicken Gut Microbiome.</title>
        <authorList>
            <person name="Gilroy R."/>
            <person name="Ravi A."/>
            <person name="Getino M."/>
            <person name="Pursley I."/>
            <person name="Horton D.L."/>
            <person name="Alikhan N.-F."/>
            <person name="Baker D."/>
            <person name="Gharbi K."/>
            <person name="Hall N."/>
            <person name="Watson M."/>
            <person name="Adriaenssens E.M."/>
            <person name="Foster-Nyarko E."/>
            <person name="Jarju S."/>
            <person name="Secka A."/>
            <person name="Antonio M."/>
            <person name="Oren A."/>
            <person name="Chaudhuri R."/>
            <person name="La Ragione R.M."/>
            <person name="Hildebrand F."/>
            <person name="Pallen M.J."/>
        </authorList>
    </citation>
    <scope>NUCLEOTIDE SEQUENCE [LARGE SCALE GENOMIC DNA]</scope>
    <source>
        <strain evidence="5 6">Sa1CVA4</strain>
    </source>
</reference>
<evidence type="ECO:0000313" key="5">
    <source>
        <dbReference type="EMBL" id="MBD8018019.1"/>
    </source>
</evidence>
<sequence length="592" mass="66363">MNFRIPIFSLLMIGFSQSAFAQIKEEQLILDRKREPEIKKIEKKKTSVEAEKNYPPREKKIEDSLNLRYTVTDVPAASDFKTSTIQGEDISPKFEAENLNNYFQLGMGNFGRILADGNIGTKLENEIEVGADFHVLSTSGLKKEYPWSSKQNIGNVAAYLNANGEKGKFNVIADYGLNDYNLYGIYALQPDADTDLKQRTNRFKVNGYYDFYSNEILNNVRLKTSFLGDHFNAKESQAEIRVNLSKHGVELPVGNDVVLNADLGLNLETLNTDFAILQENSSKFLNATVAPQVTFFNGDSYLMLGSDFSFLNAKNSTANTDQVQENRTYWFPKAELQFAAADEFKFYAGVTGGLQLNSFANLLETNPYLLSDQQLRPTETKYKGYVGLRGDIDQQIKYDFRAGFGKINDMVFFRANDLFDTSVSGNRAAYDYANSFSAVYDNGKVSEVKASVQYFPLANLTLDAEAQFTKYDLENYEHIYNVPLLKAGIGAKYSMLNKKLHLGANAIFSTDLTTNSFEITESGSQPNVFISTENNDDKVGGYADLNLSAEYRVHKNFSIFALGNNLLNSNYQTFKGYKVLGAQILGGVKISF</sequence>
<dbReference type="RefSeq" id="WP_251833219.1">
    <property type="nucleotide sequence ID" value="NZ_JACSPS010000002.1"/>
</dbReference>
<evidence type="ECO:0000313" key="6">
    <source>
        <dbReference type="Proteomes" id="UP000626242"/>
    </source>
</evidence>
<evidence type="ECO:0000256" key="1">
    <source>
        <dbReference type="ARBA" id="ARBA00004442"/>
    </source>
</evidence>
<organism evidence="5 6">
    <name type="scientific">Kaistella pullorum</name>
    <dbReference type="NCBI Taxonomy" id="2763074"/>
    <lineage>
        <taxon>Bacteria</taxon>
        <taxon>Pseudomonadati</taxon>
        <taxon>Bacteroidota</taxon>
        <taxon>Flavobacteriia</taxon>
        <taxon>Flavobacteriales</taxon>
        <taxon>Weeksellaceae</taxon>
        <taxon>Chryseobacterium group</taxon>
        <taxon>Kaistella</taxon>
    </lineage>
</organism>
<keyword evidence="3" id="KW-0998">Cell outer membrane</keyword>
<dbReference type="Gene3D" id="2.40.170.20">
    <property type="entry name" value="TonB-dependent receptor, beta-barrel domain"/>
    <property type="match status" value="1"/>
</dbReference>
<feature type="signal peptide" evidence="4">
    <location>
        <begin position="1"/>
        <end position="21"/>
    </location>
</feature>
<evidence type="ECO:0000256" key="2">
    <source>
        <dbReference type="ARBA" id="ARBA00023136"/>
    </source>
</evidence>
<name>A0ABR8WLT0_9FLAO</name>
<dbReference type="EMBL" id="JACSPS010000002">
    <property type="protein sequence ID" value="MBD8018019.1"/>
    <property type="molecule type" value="Genomic_DNA"/>
</dbReference>
<protein>
    <submittedName>
        <fullName evidence="5">TonB-dependent receptor</fullName>
    </submittedName>
</protein>
<comment type="caution">
    <text evidence="5">The sequence shown here is derived from an EMBL/GenBank/DDBJ whole genome shotgun (WGS) entry which is preliminary data.</text>
</comment>
<keyword evidence="6" id="KW-1185">Reference proteome</keyword>
<dbReference type="InterPro" id="IPR036942">
    <property type="entry name" value="Beta-barrel_TonB_sf"/>
</dbReference>
<evidence type="ECO:0000256" key="3">
    <source>
        <dbReference type="ARBA" id="ARBA00023237"/>
    </source>
</evidence>
<keyword evidence="2" id="KW-0472">Membrane</keyword>
<dbReference type="Proteomes" id="UP000626242">
    <property type="component" value="Unassembled WGS sequence"/>
</dbReference>
<gene>
    <name evidence="5" type="ORF">H9628_06005</name>
</gene>
<feature type="chain" id="PRO_5046855894" evidence="4">
    <location>
        <begin position="22"/>
        <end position="592"/>
    </location>
</feature>
<keyword evidence="5" id="KW-0675">Receptor</keyword>
<accession>A0ABR8WLT0</accession>